<dbReference type="PROSITE" id="PS50262">
    <property type="entry name" value="G_PROTEIN_RECEP_F1_2"/>
    <property type="match status" value="1"/>
</dbReference>
<keyword evidence="3 6" id="KW-0812">Transmembrane</keyword>
<feature type="transmembrane region" description="Helical" evidence="6">
    <location>
        <begin position="248"/>
        <end position="269"/>
    </location>
</feature>
<comment type="caution">
    <text evidence="8">The sequence shown here is derived from an EMBL/GenBank/DDBJ whole genome shotgun (WGS) entry which is preliminary data.</text>
</comment>
<feature type="transmembrane region" description="Helical" evidence="6">
    <location>
        <begin position="91"/>
        <end position="119"/>
    </location>
</feature>
<dbReference type="PANTHER" id="PTHR22945">
    <property type="entry name" value="SERPENTINE RECEPTOR, CLASS D DELTA"/>
    <property type="match status" value="1"/>
</dbReference>
<comment type="similarity">
    <text evidence="2">Belongs to the nematode receptor-like protein srd family.</text>
</comment>
<feature type="domain" description="G-protein coupled receptors family 1 profile" evidence="7">
    <location>
        <begin position="26"/>
        <end position="273"/>
    </location>
</feature>
<feature type="non-terminal residue" evidence="8">
    <location>
        <position position="273"/>
    </location>
</feature>
<evidence type="ECO:0000256" key="5">
    <source>
        <dbReference type="ARBA" id="ARBA00023136"/>
    </source>
</evidence>
<reference evidence="9" key="1">
    <citation type="submission" date="2022-10" db="EMBL/GenBank/DDBJ databases">
        <title>Genome assembly of Pristionchus species.</title>
        <authorList>
            <person name="Yoshida K."/>
            <person name="Sommer R.J."/>
        </authorList>
    </citation>
    <scope>NUCLEOTIDE SEQUENCE [LARGE SCALE GENOMIC DNA]</scope>
    <source>
        <strain evidence="9">RS5460</strain>
    </source>
</reference>
<dbReference type="InterPro" id="IPR019421">
    <property type="entry name" value="7TM_GPCR_serpentine_rcpt_Srd"/>
</dbReference>
<comment type="subcellular location">
    <subcellularLocation>
        <location evidence="1">Membrane</location>
        <topology evidence="1">Multi-pass membrane protein</topology>
    </subcellularLocation>
</comment>
<name>A0AAN4ZM49_9BILA</name>
<evidence type="ECO:0000313" key="8">
    <source>
        <dbReference type="EMBL" id="GMR43837.1"/>
    </source>
</evidence>
<keyword evidence="4 6" id="KW-1133">Transmembrane helix</keyword>
<evidence type="ECO:0000256" key="6">
    <source>
        <dbReference type="SAM" id="Phobius"/>
    </source>
</evidence>
<feature type="transmembrane region" description="Helical" evidence="6">
    <location>
        <begin position="190"/>
        <end position="209"/>
    </location>
</feature>
<keyword evidence="9" id="KW-1185">Reference proteome</keyword>
<dbReference type="GO" id="GO:0016020">
    <property type="term" value="C:membrane"/>
    <property type="evidence" value="ECO:0007669"/>
    <property type="project" value="UniProtKB-SubCell"/>
</dbReference>
<evidence type="ECO:0000256" key="3">
    <source>
        <dbReference type="ARBA" id="ARBA00022692"/>
    </source>
</evidence>
<proteinExistence type="inferred from homology"/>
<dbReference type="EMBL" id="BTRK01000003">
    <property type="protein sequence ID" value="GMR43837.1"/>
    <property type="molecule type" value="Genomic_DNA"/>
</dbReference>
<dbReference type="InterPro" id="IPR050920">
    <property type="entry name" value="Nematode_rcpt-like_delta"/>
</dbReference>
<gene>
    <name evidence="8" type="ORF">PMAYCL1PPCAC_14032</name>
</gene>
<feature type="non-terminal residue" evidence="8">
    <location>
        <position position="1"/>
    </location>
</feature>
<evidence type="ECO:0000313" key="9">
    <source>
        <dbReference type="Proteomes" id="UP001328107"/>
    </source>
</evidence>
<evidence type="ECO:0000259" key="7">
    <source>
        <dbReference type="PROSITE" id="PS50262"/>
    </source>
</evidence>
<dbReference type="Pfam" id="PF10317">
    <property type="entry name" value="7TM_GPCR_Srd"/>
    <property type="match status" value="1"/>
</dbReference>
<accession>A0AAN4ZM49</accession>
<feature type="transmembrane region" description="Helical" evidence="6">
    <location>
        <begin position="221"/>
        <end position="242"/>
    </location>
</feature>
<dbReference type="PANTHER" id="PTHR22945:SF40">
    <property type="entry name" value="SERPENTINE RECEPTOR, CLASS D (DELTA)-RELATED"/>
    <property type="match status" value="1"/>
</dbReference>
<evidence type="ECO:0000256" key="2">
    <source>
        <dbReference type="ARBA" id="ARBA00009166"/>
    </source>
</evidence>
<feature type="transmembrane region" description="Helical" evidence="6">
    <location>
        <begin position="131"/>
        <end position="154"/>
    </location>
</feature>
<sequence length="273" mass="30568">LPSPLPGHDLATIVHHSIVDSSAVVFNILLLIAVILRSPSSLRSYKVLLINSAIIDLLSSFTMLMSMVRIIPVRHVVAYVYDGPCAYVSGIFCHCLYTILLATLSQSLFLIALSFFYRLYILGRPSPSNKVMFLVCLIFSLPNLIIVTTFMFTLDDPSEVRAQLSELRPEYDLDDYLVEGHASIFNVKTMFTILAMTMPIGPTVILILIVRGKVLTFQSMLPIFFSGAVGSYALCQFDIVCSPVQEHFVFECVSFMAFFAPMITLYCMIPYKE</sequence>
<evidence type="ECO:0000256" key="1">
    <source>
        <dbReference type="ARBA" id="ARBA00004141"/>
    </source>
</evidence>
<organism evidence="8 9">
    <name type="scientific">Pristionchus mayeri</name>
    <dbReference type="NCBI Taxonomy" id="1317129"/>
    <lineage>
        <taxon>Eukaryota</taxon>
        <taxon>Metazoa</taxon>
        <taxon>Ecdysozoa</taxon>
        <taxon>Nematoda</taxon>
        <taxon>Chromadorea</taxon>
        <taxon>Rhabditida</taxon>
        <taxon>Rhabditina</taxon>
        <taxon>Diplogasteromorpha</taxon>
        <taxon>Diplogasteroidea</taxon>
        <taxon>Neodiplogasteridae</taxon>
        <taxon>Pristionchus</taxon>
    </lineage>
</organism>
<dbReference type="AlphaFoldDB" id="A0AAN4ZM49"/>
<keyword evidence="5 6" id="KW-0472">Membrane</keyword>
<dbReference type="InterPro" id="IPR017452">
    <property type="entry name" value="GPCR_Rhodpsn_7TM"/>
</dbReference>
<dbReference type="Proteomes" id="UP001328107">
    <property type="component" value="Unassembled WGS sequence"/>
</dbReference>
<feature type="transmembrane region" description="Helical" evidence="6">
    <location>
        <begin position="13"/>
        <end position="36"/>
    </location>
</feature>
<evidence type="ECO:0000256" key="4">
    <source>
        <dbReference type="ARBA" id="ARBA00022989"/>
    </source>
</evidence>
<feature type="transmembrane region" description="Helical" evidence="6">
    <location>
        <begin position="48"/>
        <end position="71"/>
    </location>
</feature>
<protein>
    <recommendedName>
        <fullName evidence="7">G-protein coupled receptors family 1 profile domain-containing protein</fullName>
    </recommendedName>
</protein>